<evidence type="ECO:0000259" key="3">
    <source>
        <dbReference type="Pfam" id="PF16220"/>
    </source>
</evidence>
<accession>A0ABS8VXX2</accession>
<evidence type="ECO:0000256" key="1">
    <source>
        <dbReference type="SAM" id="Phobius"/>
    </source>
</evidence>
<dbReference type="Pfam" id="PF04773">
    <property type="entry name" value="FecR"/>
    <property type="match status" value="1"/>
</dbReference>
<comment type="caution">
    <text evidence="4">The sequence shown here is derived from an EMBL/GenBank/DDBJ whole genome shotgun (WGS) entry which is preliminary data.</text>
</comment>
<dbReference type="InterPro" id="IPR032623">
    <property type="entry name" value="FecR_N"/>
</dbReference>
<organism evidence="4 5">
    <name type="scientific">Acetobacter sicerae</name>
    <dbReference type="NCBI Taxonomy" id="85325"/>
    <lineage>
        <taxon>Bacteria</taxon>
        <taxon>Pseudomonadati</taxon>
        <taxon>Pseudomonadota</taxon>
        <taxon>Alphaproteobacteria</taxon>
        <taxon>Acetobacterales</taxon>
        <taxon>Acetobacteraceae</taxon>
        <taxon>Acetobacter</taxon>
    </lineage>
</organism>
<evidence type="ECO:0000313" key="4">
    <source>
        <dbReference type="EMBL" id="MCE0744721.1"/>
    </source>
</evidence>
<proteinExistence type="predicted"/>
<gene>
    <name evidence="4" type="ORF">LWC05_12615</name>
</gene>
<keyword evidence="5" id="KW-1185">Reference proteome</keyword>
<name>A0ABS8VXX2_9PROT</name>
<feature type="domain" description="FecR protein" evidence="2">
    <location>
        <begin position="117"/>
        <end position="207"/>
    </location>
</feature>
<dbReference type="InterPro" id="IPR012373">
    <property type="entry name" value="Ferrdict_sens_TM"/>
</dbReference>
<evidence type="ECO:0000313" key="5">
    <source>
        <dbReference type="Proteomes" id="UP001521074"/>
    </source>
</evidence>
<dbReference type="EMBL" id="JAJSOJ010000043">
    <property type="protein sequence ID" value="MCE0744721.1"/>
    <property type="molecule type" value="Genomic_DNA"/>
</dbReference>
<dbReference type="InterPro" id="IPR006860">
    <property type="entry name" value="FecR"/>
</dbReference>
<dbReference type="Pfam" id="PF16220">
    <property type="entry name" value="DUF4880"/>
    <property type="match status" value="1"/>
</dbReference>
<feature type="domain" description="FecR N-terminal" evidence="3">
    <location>
        <begin position="11"/>
        <end position="48"/>
    </location>
</feature>
<dbReference type="PANTHER" id="PTHR30273:SF2">
    <property type="entry name" value="PROTEIN FECR"/>
    <property type="match status" value="1"/>
</dbReference>
<reference evidence="4 5" key="1">
    <citation type="submission" date="2021-12" db="EMBL/GenBank/DDBJ databases">
        <title>Genome sequence of Acetobacter sicerae DmPark20a_162.</title>
        <authorList>
            <person name="Chaston J.M."/>
        </authorList>
    </citation>
    <scope>NUCLEOTIDE SEQUENCE [LARGE SCALE GENOMIC DNA]</scope>
    <source>
        <strain evidence="4 5">DmPark20a_162</strain>
    </source>
</reference>
<evidence type="ECO:0000259" key="2">
    <source>
        <dbReference type="Pfam" id="PF04773"/>
    </source>
</evidence>
<dbReference type="PIRSF" id="PIRSF018266">
    <property type="entry name" value="FecR"/>
    <property type="match status" value="1"/>
</dbReference>
<keyword evidence="1" id="KW-0472">Membrane</keyword>
<sequence length="323" mass="35338">MTEPRSPDEVAAGWYVFLREEPDDRELRRQFEVWLQKSPVHQQAWNEINETLGILSSAPFERKKSSVTGRGSGSAPANDRVGARRVRMASLAGAVMAACVAAFVLVPDLSLRLRADHYTQAGTTEDIHLADGSEVILAPRSALAIHINARERRISLLRGEAYFVVHHDADRPFIVTAGSVTTTDIGTAFDTRTEGDETSVAVREGAVHVSGLGGISLERELRSGDRIDVKGTRVDVGSQSPETIGLWRDGMLVSQGNTIAEMVAVLQPWTRTRIIIAHDTLATRRVSGSYDLRHPEASLQLIVHPYGGKVMSLTPWFAVVTGR</sequence>
<feature type="transmembrane region" description="Helical" evidence="1">
    <location>
        <begin position="88"/>
        <end position="106"/>
    </location>
</feature>
<dbReference type="RefSeq" id="WP_232878510.1">
    <property type="nucleotide sequence ID" value="NZ_JAJSOJ010000043.1"/>
</dbReference>
<dbReference type="Gene3D" id="2.60.120.1440">
    <property type="match status" value="1"/>
</dbReference>
<dbReference type="PANTHER" id="PTHR30273">
    <property type="entry name" value="PERIPLASMIC SIGNAL SENSOR AND SIGMA FACTOR ACTIVATOR FECR-RELATED"/>
    <property type="match status" value="1"/>
</dbReference>
<protein>
    <submittedName>
        <fullName evidence="4">FecR domain-containing protein</fullName>
    </submittedName>
</protein>
<keyword evidence="1" id="KW-0812">Transmembrane</keyword>
<dbReference type="Proteomes" id="UP001521074">
    <property type="component" value="Unassembled WGS sequence"/>
</dbReference>
<keyword evidence="1" id="KW-1133">Transmembrane helix</keyword>